<protein>
    <submittedName>
        <fullName evidence="1">Carbon monoxide dehydrogenase subunit G</fullName>
    </submittedName>
</protein>
<dbReference type="InterPro" id="IPR023393">
    <property type="entry name" value="START-like_dom_sf"/>
</dbReference>
<proteinExistence type="predicted"/>
<dbReference type="Gene3D" id="3.30.530.20">
    <property type="match status" value="1"/>
</dbReference>
<evidence type="ECO:0000313" key="2">
    <source>
        <dbReference type="Proteomes" id="UP000198677"/>
    </source>
</evidence>
<dbReference type="RefSeq" id="WP_072752220.1">
    <property type="nucleotide sequence ID" value="NZ_FOAW01000017.1"/>
</dbReference>
<dbReference type="SUPFAM" id="SSF55961">
    <property type="entry name" value="Bet v1-like"/>
    <property type="match status" value="1"/>
</dbReference>
<name>A0A1H7U5H2_9NOCA</name>
<dbReference type="Pfam" id="PF10604">
    <property type="entry name" value="Polyketide_cyc2"/>
    <property type="match status" value="1"/>
</dbReference>
<reference evidence="2" key="1">
    <citation type="submission" date="2016-10" db="EMBL/GenBank/DDBJ databases">
        <authorList>
            <person name="Varghese N."/>
            <person name="Submissions S."/>
        </authorList>
    </citation>
    <scope>NUCLEOTIDE SEQUENCE [LARGE SCALE GENOMIC DNA]</scope>
    <source>
        <strain evidence="2">DSM 44675</strain>
    </source>
</reference>
<dbReference type="OrthoDB" id="4773254at2"/>
<evidence type="ECO:0000313" key="1">
    <source>
        <dbReference type="EMBL" id="SEL92342.1"/>
    </source>
</evidence>
<accession>A0A1H7U5H2</accession>
<keyword evidence="2" id="KW-1185">Reference proteome</keyword>
<sequence length="153" mass="16556">MSNTEIQLTRHVAATPTKVWAVLTDLDAAATMLTGVIGTERITGDGYAVGTRWRETRKMLGKEATEEMWVAEVEPEHRTVVKANSRGADYTTSFTLAPNGAGTDLSMTFTADPDRSSFLARVLMKVFGRLGAKATEKMMAQDLRDIAAAAEAS</sequence>
<dbReference type="EMBL" id="FOAW01000017">
    <property type="protein sequence ID" value="SEL92342.1"/>
    <property type="molecule type" value="Genomic_DNA"/>
</dbReference>
<organism evidence="1 2">
    <name type="scientific">Rhodococcus maanshanensis</name>
    <dbReference type="NCBI Taxonomy" id="183556"/>
    <lineage>
        <taxon>Bacteria</taxon>
        <taxon>Bacillati</taxon>
        <taxon>Actinomycetota</taxon>
        <taxon>Actinomycetes</taxon>
        <taxon>Mycobacteriales</taxon>
        <taxon>Nocardiaceae</taxon>
        <taxon>Rhodococcus</taxon>
    </lineage>
</organism>
<dbReference type="InterPro" id="IPR019587">
    <property type="entry name" value="Polyketide_cyclase/dehydratase"/>
</dbReference>
<dbReference type="Proteomes" id="UP000198677">
    <property type="component" value="Unassembled WGS sequence"/>
</dbReference>
<gene>
    <name evidence="1" type="ORF">SAMN05444583_11772</name>
</gene>
<dbReference type="AlphaFoldDB" id="A0A1H7U5H2"/>